<dbReference type="Gene3D" id="3.40.50.620">
    <property type="entry name" value="HUPs"/>
    <property type="match status" value="1"/>
</dbReference>
<sequence length="879" mass="93577">MNETRPSPEALLKAARREGRGRLKIFLGAAPGVGKTFEMLRQGAELLRSGADVVAGVIETHGRADTDRLTAPFEILARAKIEHGAHTLEEFDLDAMLARHPKVALIDEFAHTNAPGSRHPKRWQDIEELREAGIDVLSTLNIQHVESLNDVVAGFTRVRVRETVPDAVLDDAEIEVVDVPPDELIARLKEGKVYIPAEATRALGHFFSKSNLSALRELALRRAAQTVDRHLLDHVASLGEAGTWAGGERLVVAVGDQPGSDVLIRSAKRLADALHASWTAVVVETPRSARLSAPARARMADALDLATGLGATIATVPARSVLEGLCAHIREARATAVVIGKSRRSWWFELRHGSVVDRLVRALDGVAIHVVPVAEASETRRETPTTRPILARGSAIGLAFVAASTALSQLLLPVVGADAIDLLYLLPVIATATLYGLRSSLIASVGAALAYNFFFLPPLYTLTITDPHNVVTLTVFVIVAVVASQLAGQVRREANVGARTATENAALAAFGQRLAAVSDESGTAIATCEEIAALLGVSTILLADRDGRHMTIAAAPAMVALSPIDTAAAEWAFDRGEVTGRDSGTLTASEWQFHPLKTALGVLGVLGVAREGGDPIPAEKRVLFATLVGQAALAHERLQLEAQAREVNSLKQRDDLRATLLSSIGHDLKTPLTAVVAAADELAVAHSASPASATLKSEARRLRRVFDDLVEMTRIEAGALVVKREATDLTDAVAAAARDLRAELARHRLVLDVPPTLPLVEADPRMLHHVLINLLGNAAKFAPADTDIVIEGRRTPDGLTLGVLDEGPGLPVGSEAHLFDRFTRVDGNDRTGGTGLGLAIVQGFAHAMGLRVSAANRDDEGSAFVVTWPNALIRRTISE</sequence>
<dbReference type="CDD" id="cd00075">
    <property type="entry name" value="HATPase"/>
    <property type="match status" value="1"/>
</dbReference>
<dbReference type="Gene3D" id="3.30.450.40">
    <property type="match status" value="1"/>
</dbReference>
<dbReference type="Gene3D" id="1.10.287.130">
    <property type="match status" value="1"/>
</dbReference>
<keyword evidence="5" id="KW-0808">Transferase</keyword>
<dbReference type="SUPFAM" id="SSF52402">
    <property type="entry name" value="Adenine nucleotide alpha hydrolases-like"/>
    <property type="match status" value="1"/>
</dbReference>
<dbReference type="GO" id="GO:0005737">
    <property type="term" value="C:cytoplasm"/>
    <property type="evidence" value="ECO:0007669"/>
    <property type="project" value="UniProtKB-ARBA"/>
</dbReference>
<dbReference type="SMART" id="SM00388">
    <property type="entry name" value="HisKA"/>
    <property type="match status" value="1"/>
</dbReference>
<dbReference type="InterPro" id="IPR029016">
    <property type="entry name" value="GAF-like_dom_sf"/>
</dbReference>
<dbReference type="EC" id="2.7.13.3" evidence="3"/>
<evidence type="ECO:0000256" key="7">
    <source>
        <dbReference type="ARBA" id="ARBA00022741"/>
    </source>
</evidence>
<dbReference type="GO" id="GO:0000155">
    <property type="term" value="F:phosphorelay sensor kinase activity"/>
    <property type="evidence" value="ECO:0007669"/>
    <property type="project" value="InterPro"/>
</dbReference>
<keyword evidence="6" id="KW-0812">Transmembrane</keyword>
<dbReference type="InterPro" id="IPR003661">
    <property type="entry name" value="HisK_dim/P_dom"/>
</dbReference>
<dbReference type="PANTHER" id="PTHR45569">
    <property type="entry name" value="SENSOR PROTEIN KDPD"/>
    <property type="match status" value="1"/>
</dbReference>
<dbReference type="InterPro" id="IPR052023">
    <property type="entry name" value="Histidine_kinase_KdpD"/>
</dbReference>
<dbReference type="AlphaFoldDB" id="A0A502FRI1"/>
<comment type="caution">
    <text evidence="14">The sequence shown here is derived from an EMBL/GenBank/DDBJ whole genome shotgun (WGS) entry which is preliminary data.</text>
</comment>
<dbReference type="CDD" id="cd01987">
    <property type="entry name" value="USP_KdpD-like"/>
    <property type="match status" value="1"/>
</dbReference>
<dbReference type="Pfam" id="PF00512">
    <property type="entry name" value="HisKA"/>
    <property type="match status" value="1"/>
</dbReference>
<evidence type="ECO:0000256" key="6">
    <source>
        <dbReference type="ARBA" id="ARBA00022692"/>
    </source>
</evidence>
<dbReference type="Pfam" id="PF02518">
    <property type="entry name" value="HATPase_c"/>
    <property type="match status" value="1"/>
</dbReference>
<evidence type="ECO:0000256" key="9">
    <source>
        <dbReference type="ARBA" id="ARBA00022840"/>
    </source>
</evidence>
<dbReference type="InterPro" id="IPR036890">
    <property type="entry name" value="HATPase_C_sf"/>
</dbReference>
<dbReference type="Proteomes" id="UP000319931">
    <property type="component" value="Unassembled WGS sequence"/>
</dbReference>
<dbReference type="PRINTS" id="PR00344">
    <property type="entry name" value="BCTRLSENSOR"/>
</dbReference>
<reference evidence="14 15" key="1">
    <citation type="journal article" date="2019" name="Environ. Microbiol.">
        <title>Species interactions and distinct microbial communities in high Arctic permafrost affected cryosols are associated with the CH4 and CO2 gas fluxes.</title>
        <authorList>
            <person name="Altshuler I."/>
            <person name="Hamel J."/>
            <person name="Turney S."/>
            <person name="Magnuson E."/>
            <person name="Levesque R."/>
            <person name="Greer C."/>
            <person name="Whyte L.G."/>
        </authorList>
    </citation>
    <scope>NUCLEOTIDE SEQUENCE [LARGE SCALE GENOMIC DNA]</scope>
    <source>
        <strain evidence="14 15">E6.1</strain>
    </source>
</reference>
<dbReference type="SUPFAM" id="SSF55874">
    <property type="entry name" value="ATPase domain of HSP90 chaperone/DNA topoisomerase II/histidine kinase"/>
    <property type="match status" value="1"/>
</dbReference>
<dbReference type="InterPro" id="IPR004358">
    <property type="entry name" value="Sig_transdc_His_kin-like_C"/>
</dbReference>
<dbReference type="InterPro" id="IPR025201">
    <property type="entry name" value="KdpD_TM"/>
</dbReference>
<dbReference type="Gene3D" id="3.30.565.10">
    <property type="entry name" value="Histidine kinase-like ATPase, C-terminal domain"/>
    <property type="match status" value="1"/>
</dbReference>
<evidence type="ECO:0000256" key="4">
    <source>
        <dbReference type="ARBA" id="ARBA00022553"/>
    </source>
</evidence>
<dbReference type="SUPFAM" id="SSF55781">
    <property type="entry name" value="GAF domain-like"/>
    <property type="match status" value="1"/>
</dbReference>
<keyword evidence="4" id="KW-0597">Phosphoprotein</keyword>
<keyword evidence="15" id="KW-1185">Reference proteome</keyword>
<name>A0A502FRI1_9SPHN</name>
<feature type="domain" description="Histidine kinase" evidence="13">
    <location>
        <begin position="663"/>
        <end position="872"/>
    </location>
</feature>
<evidence type="ECO:0000256" key="8">
    <source>
        <dbReference type="ARBA" id="ARBA00022777"/>
    </source>
</evidence>
<dbReference type="InterPro" id="IPR003594">
    <property type="entry name" value="HATPase_dom"/>
</dbReference>
<proteinExistence type="predicted"/>
<organism evidence="14 15">
    <name type="scientific">Sphingomonas glacialis</name>
    <dbReference type="NCBI Taxonomy" id="658225"/>
    <lineage>
        <taxon>Bacteria</taxon>
        <taxon>Pseudomonadati</taxon>
        <taxon>Pseudomonadota</taxon>
        <taxon>Alphaproteobacteria</taxon>
        <taxon>Sphingomonadales</taxon>
        <taxon>Sphingomonadaceae</taxon>
        <taxon>Sphingomonas</taxon>
    </lineage>
</organism>
<evidence type="ECO:0000313" key="14">
    <source>
        <dbReference type="EMBL" id="TPG52021.1"/>
    </source>
</evidence>
<dbReference type="OrthoDB" id="9806130at2"/>
<keyword evidence="10" id="KW-1133">Transmembrane helix</keyword>
<dbReference type="InterPro" id="IPR003018">
    <property type="entry name" value="GAF"/>
</dbReference>
<dbReference type="Pfam" id="PF13493">
    <property type="entry name" value="DUF4118"/>
    <property type="match status" value="1"/>
</dbReference>
<dbReference type="InterPro" id="IPR014729">
    <property type="entry name" value="Rossmann-like_a/b/a_fold"/>
</dbReference>
<dbReference type="SUPFAM" id="SSF47384">
    <property type="entry name" value="Homodimeric domain of signal transducing histidine kinase"/>
    <property type="match status" value="1"/>
</dbReference>
<dbReference type="SMART" id="SM00387">
    <property type="entry name" value="HATPase_c"/>
    <property type="match status" value="1"/>
</dbReference>
<keyword evidence="11" id="KW-0902">Two-component regulatory system</keyword>
<dbReference type="InterPro" id="IPR003852">
    <property type="entry name" value="Sig_transdc_His_kinase_KdpD_N"/>
</dbReference>
<keyword evidence="7" id="KW-0547">Nucleotide-binding</keyword>
<dbReference type="InterPro" id="IPR027417">
    <property type="entry name" value="P-loop_NTPase"/>
</dbReference>
<comment type="subcellular location">
    <subcellularLocation>
        <location evidence="2">Membrane</location>
        <topology evidence="2">Multi-pass membrane protein</topology>
    </subcellularLocation>
</comment>
<dbReference type="Gene3D" id="1.20.120.620">
    <property type="entry name" value="Backbone structure of the membrane domain of e. Coli histidine kinase receptor kdpd"/>
    <property type="match status" value="1"/>
</dbReference>
<dbReference type="InterPro" id="IPR036097">
    <property type="entry name" value="HisK_dim/P_sf"/>
</dbReference>
<evidence type="ECO:0000256" key="12">
    <source>
        <dbReference type="ARBA" id="ARBA00023136"/>
    </source>
</evidence>
<evidence type="ECO:0000256" key="5">
    <source>
        <dbReference type="ARBA" id="ARBA00022679"/>
    </source>
</evidence>
<dbReference type="PROSITE" id="PS50109">
    <property type="entry name" value="HIS_KIN"/>
    <property type="match status" value="1"/>
</dbReference>
<comment type="catalytic activity">
    <reaction evidence="1">
        <text>ATP + protein L-histidine = ADP + protein N-phospho-L-histidine.</text>
        <dbReference type="EC" id="2.7.13.3"/>
    </reaction>
</comment>
<accession>A0A502FRI1</accession>
<dbReference type="InterPro" id="IPR038318">
    <property type="entry name" value="KdpD_sf"/>
</dbReference>
<dbReference type="Pfam" id="PF02702">
    <property type="entry name" value="KdpD"/>
    <property type="match status" value="1"/>
</dbReference>
<dbReference type="GO" id="GO:0005886">
    <property type="term" value="C:plasma membrane"/>
    <property type="evidence" value="ECO:0007669"/>
    <property type="project" value="TreeGrafter"/>
</dbReference>
<evidence type="ECO:0000256" key="11">
    <source>
        <dbReference type="ARBA" id="ARBA00023012"/>
    </source>
</evidence>
<evidence type="ECO:0000259" key="13">
    <source>
        <dbReference type="PROSITE" id="PS50109"/>
    </source>
</evidence>
<keyword evidence="12" id="KW-0472">Membrane</keyword>
<dbReference type="CDD" id="cd00082">
    <property type="entry name" value="HisKA"/>
    <property type="match status" value="1"/>
</dbReference>
<evidence type="ECO:0000313" key="15">
    <source>
        <dbReference type="Proteomes" id="UP000319931"/>
    </source>
</evidence>
<dbReference type="EMBL" id="RCZC01000004">
    <property type="protein sequence ID" value="TPG52021.1"/>
    <property type="molecule type" value="Genomic_DNA"/>
</dbReference>
<protein>
    <recommendedName>
        <fullName evidence="3">histidine kinase</fullName>
        <ecNumber evidence="3">2.7.13.3</ecNumber>
    </recommendedName>
</protein>
<evidence type="ECO:0000256" key="10">
    <source>
        <dbReference type="ARBA" id="ARBA00022989"/>
    </source>
</evidence>
<keyword evidence="8 14" id="KW-0418">Kinase</keyword>
<keyword evidence="9" id="KW-0067">ATP-binding</keyword>
<dbReference type="GO" id="GO:0005524">
    <property type="term" value="F:ATP binding"/>
    <property type="evidence" value="ECO:0007669"/>
    <property type="project" value="UniProtKB-KW"/>
</dbReference>
<dbReference type="PANTHER" id="PTHR45569:SF1">
    <property type="entry name" value="SENSOR PROTEIN KDPD"/>
    <property type="match status" value="1"/>
</dbReference>
<evidence type="ECO:0000256" key="2">
    <source>
        <dbReference type="ARBA" id="ARBA00004141"/>
    </source>
</evidence>
<dbReference type="Gene3D" id="3.40.50.300">
    <property type="entry name" value="P-loop containing nucleotide triphosphate hydrolases"/>
    <property type="match status" value="1"/>
</dbReference>
<dbReference type="FunFam" id="3.40.50.300:FF:000483">
    <property type="entry name" value="Sensor histidine kinase KdpD"/>
    <property type="match status" value="1"/>
</dbReference>
<evidence type="ECO:0000256" key="1">
    <source>
        <dbReference type="ARBA" id="ARBA00000085"/>
    </source>
</evidence>
<dbReference type="InterPro" id="IPR005467">
    <property type="entry name" value="His_kinase_dom"/>
</dbReference>
<evidence type="ECO:0000256" key="3">
    <source>
        <dbReference type="ARBA" id="ARBA00012438"/>
    </source>
</evidence>
<gene>
    <name evidence="14" type="ORF">EAH76_14970</name>
</gene>
<dbReference type="RefSeq" id="WP_140851089.1">
    <property type="nucleotide sequence ID" value="NZ_RCZC01000004.1"/>
</dbReference>
<dbReference type="Pfam" id="PF13492">
    <property type="entry name" value="GAF_3"/>
    <property type="match status" value="1"/>
</dbReference>